<dbReference type="SUPFAM" id="SSF47413">
    <property type="entry name" value="lambda repressor-like DNA-binding domains"/>
    <property type="match status" value="1"/>
</dbReference>
<dbReference type="InterPro" id="IPR010982">
    <property type="entry name" value="Lambda_DNA-bd_dom_sf"/>
</dbReference>
<dbReference type="Gene3D" id="1.10.260.40">
    <property type="entry name" value="lambda repressor-like DNA-binding domains"/>
    <property type="match status" value="1"/>
</dbReference>
<dbReference type="Pfam" id="PF01381">
    <property type="entry name" value="HTH_3"/>
    <property type="match status" value="1"/>
</dbReference>
<dbReference type="EMBL" id="JAVAMP010000003">
    <property type="protein sequence ID" value="MDP5274378.1"/>
    <property type="molecule type" value="Genomic_DNA"/>
</dbReference>
<organism evidence="2 3">
    <name type="scientific">Chengkuizengella axinellae</name>
    <dbReference type="NCBI Taxonomy" id="3064388"/>
    <lineage>
        <taxon>Bacteria</taxon>
        <taxon>Bacillati</taxon>
        <taxon>Bacillota</taxon>
        <taxon>Bacilli</taxon>
        <taxon>Bacillales</taxon>
        <taxon>Paenibacillaceae</taxon>
        <taxon>Chengkuizengella</taxon>
    </lineage>
</organism>
<evidence type="ECO:0000313" key="3">
    <source>
        <dbReference type="Proteomes" id="UP001231941"/>
    </source>
</evidence>
<comment type="caution">
    <text evidence="2">The sequence shown here is derived from an EMBL/GenBank/DDBJ whole genome shotgun (WGS) entry which is preliminary data.</text>
</comment>
<protein>
    <submittedName>
        <fullName evidence="2">Helix-turn-helix transcriptional regulator</fullName>
    </submittedName>
</protein>
<dbReference type="SMART" id="SM00530">
    <property type="entry name" value="HTH_XRE"/>
    <property type="match status" value="1"/>
</dbReference>
<accession>A0ABT9IYS4</accession>
<dbReference type="InterPro" id="IPR001387">
    <property type="entry name" value="Cro/C1-type_HTH"/>
</dbReference>
<dbReference type="CDD" id="cd00093">
    <property type="entry name" value="HTH_XRE"/>
    <property type="match status" value="1"/>
</dbReference>
<proteinExistence type="predicted"/>
<feature type="domain" description="HTH cro/C1-type" evidence="1">
    <location>
        <begin position="20"/>
        <end position="64"/>
    </location>
</feature>
<gene>
    <name evidence="2" type="ORF">Q5Y73_09670</name>
</gene>
<dbReference type="RefSeq" id="WP_305991689.1">
    <property type="nucleotide sequence ID" value="NZ_JAVAMP010000003.1"/>
</dbReference>
<dbReference type="Proteomes" id="UP001231941">
    <property type="component" value="Unassembled WGS sequence"/>
</dbReference>
<dbReference type="PROSITE" id="PS50943">
    <property type="entry name" value="HTH_CROC1"/>
    <property type="match status" value="1"/>
</dbReference>
<evidence type="ECO:0000313" key="2">
    <source>
        <dbReference type="EMBL" id="MDP5274378.1"/>
    </source>
</evidence>
<keyword evidence="3" id="KW-1185">Reference proteome</keyword>
<reference evidence="2 3" key="1">
    <citation type="submission" date="2023-08" db="EMBL/GenBank/DDBJ databases">
        <authorList>
            <person name="Park J.-S."/>
        </authorList>
    </citation>
    <scope>NUCLEOTIDE SEQUENCE [LARGE SCALE GENOMIC DNA]</scope>
    <source>
        <strain evidence="2 3">2205SS18-9</strain>
    </source>
</reference>
<sequence length="70" mass="7961">MALRFGRSRLPELIKANRTTQRELGKRLGFSESFVSQIISGKATLSLIKAKEASMILNCSIDDLYEWELE</sequence>
<name>A0ABT9IYS4_9BACL</name>
<evidence type="ECO:0000259" key="1">
    <source>
        <dbReference type="PROSITE" id="PS50943"/>
    </source>
</evidence>